<keyword evidence="2" id="KW-1185">Reference proteome</keyword>
<evidence type="ECO:0000313" key="2">
    <source>
        <dbReference type="Proteomes" id="UP001479290"/>
    </source>
</evidence>
<comment type="caution">
    <text evidence="1">The sequence shown here is derived from an EMBL/GenBank/DDBJ whole genome shotgun (WGS) entry which is preliminary data.</text>
</comment>
<evidence type="ECO:0000313" key="1">
    <source>
        <dbReference type="EMBL" id="KAK9977133.1"/>
    </source>
</evidence>
<proteinExistence type="predicted"/>
<dbReference type="EMBL" id="JAWDJR010000003">
    <property type="protein sequence ID" value="KAK9977133.1"/>
    <property type="molecule type" value="Genomic_DNA"/>
</dbReference>
<protein>
    <submittedName>
        <fullName evidence="1">Uncharacterized protein</fullName>
    </submittedName>
</protein>
<dbReference type="Proteomes" id="UP001479290">
    <property type="component" value="Unassembled WGS sequence"/>
</dbReference>
<dbReference type="AlphaFoldDB" id="A0AAW2AVM7"/>
<sequence length="59" mass="6623">RLLNQVLDRNEVTVQEKTRIKVLQQVQATASRTQVKTQGSDLCALHRVRKSEGHGGLVQ</sequence>
<feature type="non-terminal residue" evidence="1">
    <location>
        <position position="59"/>
    </location>
</feature>
<reference evidence="1 2" key="1">
    <citation type="submission" date="2024-05" db="EMBL/GenBank/DDBJ databases">
        <title>A high-quality chromosomal-level genome assembly of Topmouth culter (Culter alburnus).</title>
        <authorList>
            <person name="Zhao H."/>
        </authorList>
    </citation>
    <scope>NUCLEOTIDE SEQUENCE [LARGE SCALE GENOMIC DNA]</scope>
    <source>
        <strain evidence="1">CATC2023</strain>
        <tissue evidence="1">Muscle</tissue>
    </source>
</reference>
<accession>A0AAW2AVM7</accession>
<gene>
    <name evidence="1" type="ORF">ABG768_018954</name>
</gene>
<name>A0AAW2AVM7_CULAL</name>
<feature type="non-terminal residue" evidence="1">
    <location>
        <position position="1"/>
    </location>
</feature>
<organism evidence="1 2">
    <name type="scientific">Culter alburnus</name>
    <name type="common">Topmouth culter</name>
    <dbReference type="NCBI Taxonomy" id="194366"/>
    <lineage>
        <taxon>Eukaryota</taxon>
        <taxon>Metazoa</taxon>
        <taxon>Chordata</taxon>
        <taxon>Craniata</taxon>
        <taxon>Vertebrata</taxon>
        <taxon>Euteleostomi</taxon>
        <taxon>Actinopterygii</taxon>
        <taxon>Neopterygii</taxon>
        <taxon>Teleostei</taxon>
        <taxon>Ostariophysi</taxon>
        <taxon>Cypriniformes</taxon>
        <taxon>Xenocyprididae</taxon>
        <taxon>Xenocypridinae</taxon>
        <taxon>Culter</taxon>
    </lineage>
</organism>